<dbReference type="FunFam" id="3.40.50.300:FF:000127">
    <property type="entry name" value="Ribose import ATP-binding protein RbsA"/>
    <property type="match status" value="1"/>
</dbReference>
<evidence type="ECO:0000256" key="6">
    <source>
        <dbReference type="ARBA" id="ARBA00022741"/>
    </source>
</evidence>
<keyword evidence="7 11" id="KW-0067">ATP-binding</keyword>
<evidence type="ECO:0000256" key="7">
    <source>
        <dbReference type="ARBA" id="ARBA00022840"/>
    </source>
</evidence>
<dbReference type="GO" id="GO:0005886">
    <property type="term" value="C:plasma membrane"/>
    <property type="evidence" value="ECO:0007669"/>
    <property type="project" value="UniProtKB-SubCell"/>
</dbReference>
<keyword evidence="9" id="KW-0472">Membrane</keyword>
<feature type="domain" description="ABC transporter" evidence="10">
    <location>
        <begin position="256"/>
        <end position="499"/>
    </location>
</feature>
<dbReference type="InterPro" id="IPR003593">
    <property type="entry name" value="AAA+_ATPase"/>
</dbReference>
<dbReference type="PROSITE" id="PS50893">
    <property type="entry name" value="ABC_TRANSPORTER_2"/>
    <property type="match status" value="2"/>
</dbReference>
<evidence type="ECO:0000313" key="11">
    <source>
        <dbReference type="EMBL" id="KKI51608.1"/>
    </source>
</evidence>
<keyword evidence="6" id="KW-0547">Nucleotide-binding</keyword>
<evidence type="ECO:0000313" key="12">
    <source>
        <dbReference type="Proteomes" id="UP000034076"/>
    </source>
</evidence>
<dbReference type="PATRIC" id="fig|270498.16.peg.372"/>
<evidence type="ECO:0000256" key="2">
    <source>
        <dbReference type="ARBA" id="ARBA00022448"/>
    </source>
</evidence>
<gene>
    <name evidence="11" type="ORF">CHK_0774</name>
</gene>
<dbReference type="SUPFAM" id="SSF52540">
    <property type="entry name" value="P-loop containing nucleoside triphosphate hydrolases"/>
    <property type="match status" value="2"/>
</dbReference>
<name>A0A0M2NHH6_9FIRM</name>
<evidence type="ECO:0000259" key="10">
    <source>
        <dbReference type="PROSITE" id="PS50893"/>
    </source>
</evidence>
<evidence type="ECO:0000256" key="3">
    <source>
        <dbReference type="ARBA" id="ARBA00022475"/>
    </source>
</evidence>
<dbReference type="OrthoDB" id="9771863at2"/>
<dbReference type="Gene3D" id="3.40.50.300">
    <property type="entry name" value="P-loop containing nucleotide triphosphate hydrolases"/>
    <property type="match status" value="2"/>
</dbReference>
<sequence>MEQEVILSLRNITKTFPGVKALDDISVDFFKGEVHSIAGENGAGKSTLMKILTGVYSLEQGEIWLNGIKEKIRNPLDAIKKGLSIIFQEFNLIDALSITENIFIDRLSKSKGMWIDWKEANRKAAEFMKEVGYDIDTTTLIKDLSVAEKQMVEIAKAISYGSKIIIMDEPSATLTSREVESLIRIVNGLREKGVTVIYISHKLEEVLEISDRVSVMRDGKLISTKNVENVTREGIIVDMVGRTIGQEFPVREQPVLASENILEVKDLRRDGVFEDISFTLQKGQVLGLAGLVGAGRTEIVRAIFGADKLDGGEIFLGGKKVNITRPEDSIKNRIALLTEDRKSQGLLLQFPISKNISLANLGKVTHRGMVSRKQEKDVAEEYVELLSIKTPSTEQRAINLSGGNQQKVVIAKWLFADSDIIILDEPTRGIDIGAKHEIYLLINRLVQEGKSIIFISSELPELLAMSDRIIVVNEGRIKGSLERKEDITAENVMQLILKN</sequence>
<protein>
    <submittedName>
        <fullName evidence="11">Ribose ABC transport system, ATP-binding protein RbsA</fullName>
    </submittedName>
</protein>
<proteinExistence type="predicted"/>
<evidence type="ECO:0000256" key="5">
    <source>
        <dbReference type="ARBA" id="ARBA00022737"/>
    </source>
</evidence>
<dbReference type="Proteomes" id="UP000034076">
    <property type="component" value="Unassembled WGS sequence"/>
</dbReference>
<dbReference type="InterPro" id="IPR050107">
    <property type="entry name" value="ABC_carbohydrate_import_ATPase"/>
</dbReference>
<feature type="domain" description="ABC transporter" evidence="10">
    <location>
        <begin position="7"/>
        <end position="243"/>
    </location>
</feature>
<accession>A0A0M2NHH6</accession>
<keyword evidence="2" id="KW-0813">Transport</keyword>
<dbReference type="EMBL" id="LAYJ01000068">
    <property type="protein sequence ID" value="KKI51608.1"/>
    <property type="molecule type" value="Genomic_DNA"/>
</dbReference>
<comment type="caution">
    <text evidence="11">The sequence shown here is derived from an EMBL/GenBank/DDBJ whole genome shotgun (WGS) entry which is preliminary data.</text>
</comment>
<dbReference type="InterPro" id="IPR003439">
    <property type="entry name" value="ABC_transporter-like_ATP-bd"/>
</dbReference>
<dbReference type="InterPro" id="IPR027417">
    <property type="entry name" value="P-loop_NTPase"/>
</dbReference>
<keyword evidence="8" id="KW-1278">Translocase</keyword>
<dbReference type="Pfam" id="PF00005">
    <property type="entry name" value="ABC_tran"/>
    <property type="match status" value="2"/>
</dbReference>
<dbReference type="GO" id="GO:0005524">
    <property type="term" value="F:ATP binding"/>
    <property type="evidence" value="ECO:0007669"/>
    <property type="project" value="UniProtKB-KW"/>
</dbReference>
<dbReference type="PANTHER" id="PTHR43790">
    <property type="entry name" value="CARBOHYDRATE TRANSPORT ATP-BINDING PROTEIN MG119-RELATED"/>
    <property type="match status" value="1"/>
</dbReference>
<dbReference type="PROSITE" id="PS00211">
    <property type="entry name" value="ABC_TRANSPORTER_1"/>
    <property type="match status" value="1"/>
</dbReference>
<dbReference type="GO" id="GO:0016887">
    <property type="term" value="F:ATP hydrolysis activity"/>
    <property type="evidence" value="ECO:0007669"/>
    <property type="project" value="InterPro"/>
</dbReference>
<evidence type="ECO:0000256" key="4">
    <source>
        <dbReference type="ARBA" id="ARBA00022597"/>
    </source>
</evidence>
<dbReference type="InterPro" id="IPR017871">
    <property type="entry name" value="ABC_transporter-like_CS"/>
</dbReference>
<comment type="subcellular location">
    <subcellularLocation>
        <location evidence="1">Cell membrane</location>
        <topology evidence="1">Peripheral membrane protein</topology>
    </subcellularLocation>
</comment>
<organism evidence="11 12">
    <name type="scientific">Christensenella hongkongensis</name>
    <dbReference type="NCBI Taxonomy" id="270498"/>
    <lineage>
        <taxon>Bacteria</taxon>
        <taxon>Bacillati</taxon>
        <taxon>Bacillota</taxon>
        <taxon>Clostridia</taxon>
        <taxon>Christensenellales</taxon>
        <taxon>Christensenellaceae</taxon>
        <taxon>Christensenella</taxon>
    </lineage>
</organism>
<keyword evidence="4" id="KW-0762">Sugar transport</keyword>
<dbReference type="RefSeq" id="WP_046442720.1">
    <property type="nucleotide sequence ID" value="NZ_JAXDTA010000180.1"/>
</dbReference>
<evidence type="ECO:0000256" key="9">
    <source>
        <dbReference type="ARBA" id="ARBA00023136"/>
    </source>
</evidence>
<dbReference type="PANTHER" id="PTHR43790:SF3">
    <property type="entry name" value="D-ALLOSE IMPORT ATP-BINDING PROTEIN ALSA-RELATED"/>
    <property type="match status" value="1"/>
</dbReference>
<reference evidence="11 12" key="1">
    <citation type="submission" date="2015-04" db="EMBL/GenBank/DDBJ databases">
        <title>Draft genome sequence of bacteremic isolate Catabacter hongkongensis type strain HKU16T.</title>
        <authorList>
            <person name="Lau S.K."/>
            <person name="Teng J.L."/>
            <person name="Huang Y."/>
            <person name="Curreem S.O."/>
            <person name="Tsui S.K."/>
            <person name="Woo P.C."/>
        </authorList>
    </citation>
    <scope>NUCLEOTIDE SEQUENCE [LARGE SCALE GENOMIC DNA]</scope>
    <source>
        <strain evidence="11 12">HKU16</strain>
    </source>
</reference>
<dbReference type="CDD" id="cd03215">
    <property type="entry name" value="ABC_Carb_Monos_II"/>
    <property type="match status" value="1"/>
</dbReference>
<dbReference type="SMART" id="SM00382">
    <property type="entry name" value="AAA"/>
    <property type="match status" value="2"/>
</dbReference>
<keyword evidence="12" id="KW-1185">Reference proteome</keyword>
<dbReference type="AlphaFoldDB" id="A0A0M2NHH6"/>
<keyword evidence="3" id="KW-1003">Cell membrane</keyword>
<evidence type="ECO:0000256" key="1">
    <source>
        <dbReference type="ARBA" id="ARBA00004202"/>
    </source>
</evidence>
<dbReference type="CDD" id="cd03216">
    <property type="entry name" value="ABC_Carb_Monos_I"/>
    <property type="match status" value="1"/>
</dbReference>
<evidence type="ECO:0000256" key="8">
    <source>
        <dbReference type="ARBA" id="ARBA00022967"/>
    </source>
</evidence>
<dbReference type="STRING" id="270498.CHK_0774"/>
<keyword evidence="5" id="KW-0677">Repeat</keyword>